<evidence type="ECO:0000313" key="2">
    <source>
        <dbReference type="Proteomes" id="UP001551482"/>
    </source>
</evidence>
<comment type="caution">
    <text evidence="1">The sequence shown here is derived from an EMBL/GenBank/DDBJ whole genome shotgun (WGS) entry which is preliminary data.</text>
</comment>
<organism evidence="1 2">
    <name type="scientific">Streptodolium elevatio</name>
    <dbReference type="NCBI Taxonomy" id="3157996"/>
    <lineage>
        <taxon>Bacteria</taxon>
        <taxon>Bacillati</taxon>
        <taxon>Actinomycetota</taxon>
        <taxon>Actinomycetes</taxon>
        <taxon>Kitasatosporales</taxon>
        <taxon>Streptomycetaceae</taxon>
        <taxon>Streptodolium</taxon>
    </lineage>
</organism>
<accession>A0ABV3DQ81</accession>
<reference evidence="1 2" key="1">
    <citation type="submission" date="2024-06" db="EMBL/GenBank/DDBJ databases">
        <title>The Natural Products Discovery Center: Release of the First 8490 Sequenced Strains for Exploring Actinobacteria Biosynthetic Diversity.</title>
        <authorList>
            <person name="Kalkreuter E."/>
            <person name="Kautsar S.A."/>
            <person name="Yang D."/>
            <person name="Bader C.D."/>
            <person name="Teijaro C.N."/>
            <person name="Fluegel L."/>
            <person name="Davis C.M."/>
            <person name="Simpson J.R."/>
            <person name="Lauterbach L."/>
            <person name="Steele A.D."/>
            <person name="Gui C."/>
            <person name="Meng S."/>
            <person name="Li G."/>
            <person name="Viehrig K."/>
            <person name="Ye F."/>
            <person name="Su P."/>
            <person name="Kiefer A.F."/>
            <person name="Nichols A."/>
            <person name="Cepeda A.J."/>
            <person name="Yan W."/>
            <person name="Fan B."/>
            <person name="Jiang Y."/>
            <person name="Adhikari A."/>
            <person name="Zheng C.-J."/>
            <person name="Schuster L."/>
            <person name="Cowan T.M."/>
            <person name="Smanski M.J."/>
            <person name="Chevrette M.G."/>
            <person name="De Carvalho L.P.S."/>
            <person name="Shen B."/>
        </authorList>
    </citation>
    <scope>NUCLEOTIDE SEQUENCE [LARGE SCALE GENOMIC DNA]</scope>
    <source>
        <strain evidence="1 2">NPDC048946</strain>
    </source>
</reference>
<sequence length="197" mass="22254">MGLRQEYQGLYDSAFIACTHIERAHPAGVLRAFLAEQVREDLRRRENAVDSADTSGDVSDDFAALARIVTEYERLCRAVFSDLHHVHRPEPPWRVLAPGRAAVRAPLQVRRRRPVYALRVRADVAEQRGLVWEFQVFQRMDGADDTTEVVTGLLPHGSRDAEAAWDRVLPEWCDELDYGFQALGLDVSLPLPPGPRS</sequence>
<name>A0ABV3DQ81_9ACTN</name>
<proteinExistence type="predicted"/>
<dbReference type="Proteomes" id="UP001551482">
    <property type="component" value="Unassembled WGS sequence"/>
</dbReference>
<evidence type="ECO:0000313" key="1">
    <source>
        <dbReference type="EMBL" id="MEU8137841.1"/>
    </source>
</evidence>
<dbReference type="EMBL" id="JBEZFP010000101">
    <property type="protein sequence ID" value="MEU8137841.1"/>
    <property type="molecule type" value="Genomic_DNA"/>
</dbReference>
<keyword evidence="2" id="KW-1185">Reference proteome</keyword>
<gene>
    <name evidence="1" type="ORF">AB0C36_30560</name>
</gene>
<protein>
    <submittedName>
        <fullName evidence="1">Uncharacterized protein</fullName>
    </submittedName>
</protein>
<dbReference type="RefSeq" id="WP_358360325.1">
    <property type="nucleotide sequence ID" value="NZ_JBEZFP010000101.1"/>
</dbReference>